<feature type="transmembrane region" description="Helical" evidence="1">
    <location>
        <begin position="125"/>
        <end position="141"/>
    </location>
</feature>
<proteinExistence type="predicted"/>
<keyword evidence="3" id="KW-1185">Reference proteome</keyword>
<keyword evidence="1" id="KW-0472">Membrane</keyword>
<feature type="transmembrane region" description="Helical" evidence="1">
    <location>
        <begin position="64"/>
        <end position="86"/>
    </location>
</feature>
<gene>
    <name evidence="2" type="ORF">BCF46_2668</name>
</gene>
<sequence>MSMADASFQERLARINAGQGYVAEGLLGNGELDTIRKRQETGKGPKPVATMGIQEKKKFPLKKVIVAFVLGVVSFFGGSLSAFHATQGVATEFDNFRLLVEALGPVGMSAVLAFFLLYVSGLRSVILVGVIMAGFFAVHFAEPHMARAAPELWTQMYSAEYADALKFQAFAQTTQWGFAPPPELVPQPEPAPE</sequence>
<evidence type="ECO:0000313" key="2">
    <source>
        <dbReference type="EMBL" id="RLJ41701.1"/>
    </source>
</evidence>
<evidence type="ECO:0000313" key="3">
    <source>
        <dbReference type="Proteomes" id="UP000269157"/>
    </source>
</evidence>
<comment type="caution">
    <text evidence="2">The sequence shown here is derived from an EMBL/GenBank/DDBJ whole genome shotgun (WGS) entry which is preliminary data.</text>
</comment>
<feature type="transmembrane region" description="Helical" evidence="1">
    <location>
        <begin position="98"/>
        <end position="118"/>
    </location>
</feature>
<keyword evidence="1" id="KW-1133">Transmembrane helix</keyword>
<dbReference type="RefSeq" id="WP_121024984.1">
    <property type="nucleotide sequence ID" value="NZ_RCCE01000004.1"/>
</dbReference>
<dbReference type="Proteomes" id="UP000269157">
    <property type="component" value="Unassembled WGS sequence"/>
</dbReference>
<dbReference type="EMBL" id="RCCE01000004">
    <property type="protein sequence ID" value="RLJ41701.1"/>
    <property type="molecule type" value="Genomic_DNA"/>
</dbReference>
<evidence type="ECO:0000256" key="1">
    <source>
        <dbReference type="SAM" id="Phobius"/>
    </source>
</evidence>
<organism evidence="2 3">
    <name type="scientific">Litoreibacter meonggei</name>
    <dbReference type="NCBI Taxonomy" id="1049199"/>
    <lineage>
        <taxon>Bacteria</taxon>
        <taxon>Pseudomonadati</taxon>
        <taxon>Pseudomonadota</taxon>
        <taxon>Alphaproteobacteria</taxon>
        <taxon>Rhodobacterales</taxon>
        <taxon>Roseobacteraceae</taxon>
        <taxon>Litoreibacter</taxon>
    </lineage>
</organism>
<keyword evidence="1" id="KW-0812">Transmembrane</keyword>
<name>A0A497VDK9_9RHOB</name>
<dbReference type="OrthoDB" id="7847971at2"/>
<protein>
    <submittedName>
        <fullName evidence="2">Uncharacterized protein</fullName>
    </submittedName>
</protein>
<dbReference type="AlphaFoldDB" id="A0A497VDK9"/>
<reference evidence="2 3" key="1">
    <citation type="submission" date="2018-10" db="EMBL/GenBank/DDBJ databases">
        <title>Genomic Encyclopedia of Archaeal and Bacterial Type Strains, Phase II (KMG-II): from individual species to whole genera.</title>
        <authorList>
            <person name="Goeker M."/>
        </authorList>
    </citation>
    <scope>NUCLEOTIDE SEQUENCE [LARGE SCALE GENOMIC DNA]</scope>
    <source>
        <strain evidence="2 3">DSM 29466</strain>
    </source>
</reference>
<accession>A0A497VDK9</accession>